<dbReference type="RefSeq" id="WP_163458936.1">
    <property type="nucleotide sequence ID" value="NZ_JAAGOH010000023.1"/>
</dbReference>
<dbReference type="Pfam" id="PF05138">
    <property type="entry name" value="PaaA_PaaC"/>
    <property type="match status" value="1"/>
</dbReference>
<dbReference type="InterPro" id="IPR009078">
    <property type="entry name" value="Ferritin-like_SF"/>
</dbReference>
<dbReference type="SUPFAM" id="SSF47240">
    <property type="entry name" value="Ferritin-like"/>
    <property type="match status" value="1"/>
</dbReference>
<dbReference type="Gene3D" id="1.20.1260.10">
    <property type="match status" value="1"/>
</dbReference>
<accession>A0A7C9TNV4</accession>
<dbReference type="GO" id="GO:0010124">
    <property type="term" value="P:phenylacetate catabolic process"/>
    <property type="evidence" value="ECO:0007669"/>
    <property type="project" value="InterPro"/>
</dbReference>
<sequence length="274" mass="30086">MTTPSITLTATPELQYLLRLGDLCLIHAQRLGEWCGHAPILEEDIALTNMALDLIGQARAVLTHAGQRHAALAGGPAFDEDQLAFLREERDYLNPTLVELPHAVNASPGQRGERDFAVTVVRNLVVATWLRHAWQGLTQATDPELAAIAAKALKEARYHQQHAADWCVRLGDGTPESQRRLQRALDALWRYLPELFEDDAVDDWAAEAGYGPAASQLKVACEADLAAVLARAGLQTPGFGTWRSTGRRGMHSEHLGYVLAEMQSLQRAYPGGVW</sequence>
<evidence type="ECO:0000313" key="1">
    <source>
        <dbReference type="EMBL" id="NDY92886.1"/>
    </source>
</evidence>
<dbReference type="PANTHER" id="PTHR30458:SF0">
    <property type="entry name" value="1,2-PHENYLACETYL-COA EPOXIDASE, SUBUNIT C"/>
    <property type="match status" value="1"/>
</dbReference>
<keyword evidence="2" id="KW-1185">Reference proteome</keyword>
<organism evidence="1 2">
    <name type="scientific">Ideonella livida</name>
    <dbReference type="NCBI Taxonomy" id="2707176"/>
    <lineage>
        <taxon>Bacteria</taxon>
        <taxon>Pseudomonadati</taxon>
        <taxon>Pseudomonadota</taxon>
        <taxon>Betaproteobacteria</taxon>
        <taxon>Burkholderiales</taxon>
        <taxon>Sphaerotilaceae</taxon>
        <taxon>Ideonella</taxon>
    </lineage>
</organism>
<dbReference type="PANTHER" id="PTHR30458">
    <property type="entry name" value="PHENYLACETIC ACID DEGRADATION PROTEIN PAA"/>
    <property type="match status" value="1"/>
</dbReference>
<dbReference type="AlphaFoldDB" id="A0A7C9TNV4"/>
<reference evidence="1 2" key="1">
    <citation type="submission" date="2020-02" db="EMBL/GenBank/DDBJ databases">
        <title>Ideonella bacterium strain TBM-1.</title>
        <authorList>
            <person name="Chen W.-M."/>
        </authorList>
    </citation>
    <scope>NUCLEOTIDE SEQUENCE [LARGE SCALE GENOMIC DNA]</scope>
    <source>
        <strain evidence="1 2">TBM-1</strain>
    </source>
</reference>
<dbReference type="PIRSF" id="PIRSF037834">
    <property type="entry name" value="PA_CoA_Oase3"/>
    <property type="match status" value="1"/>
</dbReference>
<gene>
    <name evidence="1" type="primary">paaC</name>
    <name evidence="1" type="ORF">G3A44_16965</name>
</gene>
<evidence type="ECO:0000313" key="2">
    <source>
        <dbReference type="Proteomes" id="UP000484255"/>
    </source>
</evidence>
<dbReference type="EMBL" id="JAAGOH010000023">
    <property type="protein sequence ID" value="NDY92886.1"/>
    <property type="molecule type" value="Genomic_DNA"/>
</dbReference>
<comment type="caution">
    <text evidence="1">The sequence shown here is derived from an EMBL/GenBank/DDBJ whole genome shotgun (WGS) entry which is preliminary data.</text>
</comment>
<name>A0A7C9TNV4_9BURK</name>
<dbReference type="InterPro" id="IPR007814">
    <property type="entry name" value="PaaA_PaaC"/>
</dbReference>
<dbReference type="NCBIfam" id="TIGR02158">
    <property type="entry name" value="PA_CoA_Oxy3"/>
    <property type="match status" value="1"/>
</dbReference>
<proteinExistence type="predicted"/>
<dbReference type="GO" id="GO:0005829">
    <property type="term" value="C:cytosol"/>
    <property type="evidence" value="ECO:0007669"/>
    <property type="project" value="TreeGrafter"/>
</dbReference>
<dbReference type="Proteomes" id="UP000484255">
    <property type="component" value="Unassembled WGS sequence"/>
</dbReference>
<dbReference type="InterPro" id="IPR052703">
    <property type="entry name" value="Aromatic_CoA_ox/epox"/>
</dbReference>
<dbReference type="InterPro" id="IPR011882">
    <property type="entry name" value="PaaC"/>
</dbReference>
<dbReference type="InterPro" id="IPR012347">
    <property type="entry name" value="Ferritin-like"/>
</dbReference>
<protein>
    <submittedName>
        <fullName evidence="1">Phenylacetate-CoA oxygenase subunit PaaC</fullName>
    </submittedName>
</protein>